<keyword evidence="1" id="KW-1133">Transmembrane helix</keyword>
<dbReference type="PANTHER" id="PTHR37314">
    <property type="entry name" value="SLR0142 PROTEIN"/>
    <property type="match status" value="1"/>
</dbReference>
<accession>A0A926IL14</accession>
<feature type="transmembrane region" description="Helical" evidence="1">
    <location>
        <begin position="91"/>
        <end position="108"/>
    </location>
</feature>
<keyword evidence="1" id="KW-0812">Transmembrane</keyword>
<gene>
    <name evidence="2" type="ORF">H8707_12740</name>
</gene>
<feature type="transmembrane region" description="Helical" evidence="1">
    <location>
        <begin position="167"/>
        <end position="187"/>
    </location>
</feature>
<dbReference type="PANTHER" id="PTHR37314:SF4">
    <property type="entry name" value="UPF0700 TRANSMEMBRANE PROTEIN YOAK"/>
    <property type="match status" value="1"/>
</dbReference>
<keyword evidence="1" id="KW-0472">Membrane</keyword>
<feature type="transmembrane region" description="Helical" evidence="1">
    <location>
        <begin position="199"/>
        <end position="219"/>
    </location>
</feature>
<feature type="transmembrane region" description="Helical" evidence="1">
    <location>
        <begin position="114"/>
        <end position="135"/>
    </location>
</feature>
<dbReference type="AlphaFoldDB" id="A0A926IL14"/>
<dbReference type="InterPro" id="IPR010699">
    <property type="entry name" value="DUF1275"/>
</dbReference>
<dbReference type="RefSeq" id="WP_262430544.1">
    <property type="nucleotide sequence ID" value="NZ_JACRTG010000030.1"/>
</dbReference>
<sequence>MESFDSSTNRILTIMTSLPTMLLGYLNVYSLVFNDSNLISVQTGNLINMAIKLSKGNIDLSNEFSLVIGFALGCFFSTIILLKTEMSFKTLIIRWTLFSSIIWVYSIFDNYFSDTISIFILSFMSAMALNFFRLINNNVSNNGIMAGNLRNLYASLGKLMILKNLDILNDILCYLLVVILFIIGAYFGSIVSCFGNGTMLLIASGICVIPYLFCFIDWLI</sequence>
<dbReference type="Pfam" id="PF06912">
    <property type="entry name" value="DUF1275"/>
    <property type="match status" value="1"/>
</dbReference>
<protein>
    <submittedName>
        <fullName evidence="2">DUF1275 domain-containing protein</fullName>
    </submittedName>
</protein>
<reference evidence="2" key="1">
    <citation type="submission" date="2020-08" db="EMBL/GenBank/DDBJ databases">
        <title>Genome public.</title>
        <authorList>
            <person name="Liu C."/>
            <person name="Sun Q."/>
        </authorList>
    </citation>
    <scope>NUCLEOTIDE SEQUENCE</scope>
    <source>
        <strain evidence="2">BX21</strain>
    </source>
</reference>
<proteinExistence type="predicted"/>
<dbReference type="Proteomes" id="UP000601171">
    <property type="component" value="Unassembled WGS sequence"/>
</dbReference>
<feature type="transmembrane region" description="Helical" evidence="1">
    <location>
        <begin position="12"/>
        <end position="32"/>
    </location>
</feature>
<evidence type="ECO:0000313" key="2">
    <source>
        <dbReference type="EMBL" id="MBC8589081.1"/>
    </source>
</evidence>
<organism evidence="2 3">
    <name type="scientific">Paratissierella segnis</name>
    <dbReference type="NCBI Taxonomy" id="2763679"/>
    <lineage>
        <taxon>Bacteria</taxon>
        <taxon>Bacillati</taxon>
        <taxon>Bacillota</taxon>
        <taxon>Tissierellia</taxon>
        <taxon>Tissierellales</taxon>
        <taxon>Tissierellaceae</taxon>
        <taxon>Paratissierella</taxon>
    </lineage>
</organism>
<comment type="caution">
    <text evidence="2">The sequence shown here is derived from an EMBL/GenBank/DDBJ whole genome shotgun (WGS) entry which is preliminary data.</text>
</comment>
<name>A0A926IL14_9FIRM</name>
<feature type="transmembrane region" description="Helical" evidence="1">
    <location>
        <begin position="64"/>
        <end position="82"/>
    </location>
</feature>
<dbReference type="EMBL" id="JACRTG010000030">
    <property type="protein sequence ID" value="MBC8589081.1"/>
    <property type="molecule type" value="Genomic_DNA"/>
</dbReference>
<evidence type="ECO:0000313" key="3">
    <source>
        <dbReference type="Proteomes" id="UP000601171"/>
    </source>
</evidence>
<keyword evidence="3" id="KW-1185">Reference proteome</keyword>
<evidence type="ECO:0000256" key="1">
    <source>
        <dbReference type="SAM" id="Phobius"/>
    </source>
</evidence>